<evidence type="ECO:0000313" key="4">
    <source>
        <dbReference type="Proteomes" id="UP000326924"/>
    </source>
</evidence>
<dbReference type="InParanoid" id="A0A5J5EL50"/>
<keyword evidence="2" id="KW-0812">Transmembrane</keyword>
<gene>
    <name evidence="3" type="ORF">FN846DRAFT_911401</name>
</gene>
<organism evidence="3 4">
    <name type="scientific">Sphaerosporella brunnea</name>
    <dbReference type="NCBI Taxonomy" id="1250544"/>
    <lineage>
        <taxon>Eukaryota</taxon>
        <taxon>Fungi</taxon>
        <taxon>Dikarya</taxon>
        <taxon>Ascomycota</taxon>
        <taxon>Pezizomycotina</taxon>
        <taxon>Pezizomycetes</taxon>
        <taxon>Pezizales</taxon>
        <taxon>Pyronemataceae</taxon>
        <taxon>Sphaerosporella</taxon>
    </lineage>
</organism>
<dbReference type="EMBL" id="VXIS01000246">
    <property type="protein sequence ID" value="KAA8895746.1"/>
    <property type="molecule type" value="Genomic_DNA"/>
</dbReference>
<sequence length="120" mass="13417">MRNAKAGPVQPSELLKPSDQQQKNHIPVDKSAKMTIPDKEPQRGLATLIILTLGLGLLCLCIRVFLSFILAKTDREQRNRRANPGLRAIWTDPETGSQYNVILYPERVALPEESNAATRL</sequence>
<keyword evidence="4" id="KW-1185">Reference proteome</keyword>
<protein>
    <submittedName>
        <fullName evidence="3">Uncharacterized protein</fullName>
    </submittedName>
</protein>
<evidence type="ECO:0000256" key="1">
    <source>
        <dbReference type="SAM" id="MobiDB-lite"/>
    </source>
</evidence>
<dbReference type="Proteomes" id="UP000326924">
    <property type="component" value="Unassembled WGS sequence"/>
</dbReference>
<evidence type="ECO:0000256" key="2">
    <source>
        <dbReference type="SAM" id="Phobius"/>
    </source>
</evidence>
<comment type="caution">
    <text evidence="3">The sequence shown here is derived from an EMBL/GenBank/DDBJ whole genome shotgun (WGS) entry which is preliminary data.</text>
</comment>
<proteinExistence type="predicted"/>
<keyword evidence="2" id="KW-1133">Transmembrane helix</keyword>
<feature type="transmembrane region" description="Helical" evidence="2">
    <location>
        <begin position="45"/>
        <end position="71"/>
    </location>
</feature>
<reference evidence="3 4" key="1">
    <citation type="submission" date="2019-09" db="EMBL/GenBank/DDBJ databases">
        <title>Draft genome of the ectomycorrhizal ascomycete Sphaerosporella brunnea.</title>
        <authorList>
            <consortium name="DOE Joint Genome Institute"/>
            <person name="Benucci G.M."/>
            <person name="Marozzi G."/>
            <person name="Antonielli L."/>
            <person name="Sanchez S."/>
            <person name="Marco P."/>
            <person name="Wang X."/>
            <person name="Falini L.B."/>
            <person name="Barry K."/>
            <person name="Haridas S."/>
            <person name="Lipzen A."/>
            <person name="Labutti K."/>
            <person name="Grigoriev I.V."/>
            <person name="Murat C."/>
            <person name="Martin F."/>
            <person name="Albertini E."/>
            <person name="Donnini D."/>
            <person name="Bonito G."/>
        </authorList>
    </citation>
    <scope>NUCLEOTIDE SEQUENCE [LARGE SCALE GENOMIC DNA]</scope>
    <source>
        <strain evidence="3 4">Sb_GMNB300</strain>
    </source>
</reference>
<keyword evidence="2" id="KW-0472">Membrane</keyword>
<feature type="compositionally biased region" description="Basic and acidic residues" evidence="1">
    <location>
        <begin position="26"/>
        <end position="37"/>
    </location>
</feature>
<accession>A0A5J5EL50</accession>
<dbReference type="AlphaFoldDB" id="A0A5J5EL50"/>
<evidence type="ECO:0000313" key="3">
    <source>
        <dbReference type="EMBL" id="KAA8895746.1"/>
    </source>
</evidence>
<feature type="region of interest" description="Disordered" evidence="1">
    <location>
        <begin position="1"/>
        <end position="37"/>
    </location>
</feature>
<name>A0A5J5EL50_9PEZI</name>